<gene>
    <name evidence="1" type="ORF">Egran_06825</name>
</gene>
<proteinExistence type="predicted"/>
<protein>
    <submittedName>
        <fullName evidence="1">Uncharacterized protein</fullName>
    </submittedName>
</protein>
<organism evidence="1 2">
    <name type="scientific">Elaphomyces granulatus</name>
    <dbReference type="NCBI Taxonomy" id="519963"/>
    <lineage>
        <taxon>Eukaryota</taxon>
        <taxon>Fungi</taxon>
        <taxon>Dikarya</taxon>
        <taxon>Ascomycota</taxon>
        <taxon>Pezizomycotina</taxon>
        <taxon>Eurotiomycetes</taxon>
        <taxon>Eurotiomycetidae</taxon>
        <taxon>Eurotiales</taxon>
        <taxon>Elaphomycetaceae</taxon>
        <taxon>Elaphomyces</taxon>
    </lineage>
</organism>
<dbReference type="EMBL" id="NPHW01007032">
    <property type="protein sequence ID" value="OXV05407.1"/>
    <property type="molecule type" value="Genomic_DNA"/>
</dbReference>
<sequence length="68" mass="7964">MTFHLRRRSPEKGLKLRQRKTGLTVTFRVLLKRYLSPPQQATGAFEILQPESSHRMQVFSSREMNFGS</sequence>
<name>A0A232LNL4_9EURO</name>
<accession>A0A232LNL4</accession>
<reference evidence="1 2" key="1">
    <citation type="journal article" date="2015" name="Environ. Microbiol.">
        <title>Metagenome sequence of Elaphomyces granulatus from sporocarp tissue reveals Ascomycota ectomycorrhizal fingerprints of genome expansion and a Proteobacteria-rich microbiome.</title>
        <authorList>
            <person name="Quandt C.A."/>
            <person name="Kohler A."/>
            <person name="Hesse C.N."/>
            <person name="Sharpton T.J."/>
            <person name="Martin F."/>
            <person name="Spatafora J.W."/>
        </authorList>
    </citation>
    <scope>NUCLEOTIDE SEQUENCE [LARGE SCALE GENOMIC DNA]</scope>
    <source>
        <strain evidence="1 2">OSC145934</strain>
    </source>
</reference>
<keyword evidence="2" id="KW-1185">Reference proteome</keyword>
<evidence type="ECO:0000313" key="1">
    <source>
        <dbReference type="EMBL" id="OXV05407.1"/>
    </source>
</evidence>
<evidence type="ECO:0000313" key="2">
    <source>
        <dbReference type="Proteomes" id="UP000243515"/>
    </source>
</evidence>
<dbReference type="AlphaFoldDB" id="A0A232LNL4"/>
<comment type="caution">
    <text evidence="1">The sequence shown here is derived from an EMBL/GenBank/DDBJ whole genome shotgun (WGS) entry which is preliminary data.</text>
</comment>
<dbReference type="Proteomes" id="UP000243515">
    <property type="component" value="Unassembled WGS sequence"/>
</dbReference>